<dbReference type="Proteomes" id="UP001152561">
    <property type="component" value="Unassembled WGS sequence"/>
</dbReference>
<dbReference type="EMBL" id="JAJAGQ010000016">
    <property type="protein sequence ID" value="KAJ8539896.1"/>
    <property type="molecule type" value="Genomic_DNA"/>
</dbReference>
<feature type="region of interest" description="Disordered" evidence="1">
    <location>
        <begin position="83"/>
        <end position="105"/>
    </location>
</feature>
<protein>
    <submittedName>
        <fullName evidence="2">Uncharacterized protein</fullName>
    </submittedName>
</protein>
<evidence type="ECO:0000313" key="3">
    <source>
        <dbReference type="Proteomes" id="UP001152561"/>
    </source>
</evidence>
<evidence type="ECO:0000313" key="2">
    <source>
        <dbReference type="EMBL" id="KAJ8539896.1"/>
    </source>
</evidence>
<feature type="compositionally biased region" description="Basic and acidic residues" evidence="1">
    <location>
        <begin position="92"/>
        <end position="101"/>
    </location>
</feature>
<name>A0A9Q1LQ63_9SOLA</name>
<comment type="caution">
    <text evidence="2">The sequence shown here is derived from an EMBL/GenBank/DDBJ whole genome shotgun (WGS) entry which is preliminary data.</text>
</comment>
<sequence>MSTFTFSGDTEDVEEKYKELEFTSQSESEKGFSEPSVIGIVEENHPEGNEGGSAILGCMDEVVGSFLDAISLLKERGTCERPGAHILSEDLSPPKKDKSHDSPPIIVSTMSIGEICANESRHA</sequence>
<proteinExistence type="predicted"/>
<evidence type="ECO:0000256" key="1">
    <source>
        <dbReference type="SAM" id="MobiDB-lite"/>
    </source>
</evidence>
<reference evidence="3" key="1">
    <citation type="journal article" date="2023" name="Proc. Natl. Acad. Sci. U.S.A.">
        <title>Genomic and structural basis for evolution of tropane alkaloid biosynthesis.</title>
        <authorList>
            <person name="Wanga Y.-J."/>
            <person name="Taina T."/>
            <person name="Yua J.-Y."/>
            <person name="Lia J."/>
            <person name="Xua B."/>
            <person name="Chenc J."/>
            <person name="D'Auriad J.C."/>
            <person name="Huanga J.-P."/>
            <person name="Huanga S.-X."/>
        </authorList>
    </citation>
    <scope>NUCLEOTIDE SEQUENCE [LARGE SCALE GENOMIC DNA]</scope>
    <source>
        <strain evidence="3">cv. KIB-2019</strain>
    </source>
</reference>
<gene>
    <name evidence="2" type="ORF">K7X08_026285</name>
</gene>
<organism evidence="2 3">
    <name type="scientific">Anisodus acutangulus</name>
    <dbReference type="NCBI Taxonomy" id="402998"/>
    <lineage>
        <taxon>Eukaryota</taxon>
        <taxon>Viridiplantae</taxon>
        <taxon>Streptophyta</taxon>
        <taxon>Embryophyta</taxon>
        <taxon>Tracheophyta</taxon>
        <taxon>Spermatophyta</taxon>
        <taxon>Magnoliopsida</taxon>
        <taxon>eudicotyledons</taxon>
        <taxon>Gunneridae</taxon>
        <taxon>Pentapetalae</taxon>
        <taxon>asterids</taxon>
        <taxon>lamiids</taxon>
        <taxon>Solanales</taxon>
        <taxon>Solanaceae</taxon>
        <taxon>Solanoideae</taxon>
        <taxon>Hyoscyameae</taxon>
        <taxon>Anisodus</taxon>
    </lineage>
</organism>
<dbReference type="AlphaFoldDB" id="A0A9Q1LQ63"/>
<keyword evidence="3" id="KW-1185">Reference proteome</keyword>
<accession>A0A9Q1LQ63</accession>